<evidence type="ECO:0000256" key="1">
    <source>
        <dbReference type="ARBA" id="ARBA00022741"/>
    </source>
</evidence>
<reference evidence="4 5" key="1">
    <citation type="submission" date="2019-01" db="EMBL/GenBank/DDBJ databases">
        <title>Geovibrio thiophilus DSM 11263, complete genome.</title>
        <authorList>
            <person name="Spring S."/>
            <person name="Bunk B."/>
            <person name="Sproer C."/>
        </authorList>
    </citation>
    <scope>NUCLEOTIDE SEQUENCE [LARGE SCALE GENOMIC DNA]</scope>
    <source>
        <strain evidence="4 5">DSM 11263</strain>
    </source>
</reference>
<evidence type="ECO:0000256" key="2">
    <source>
        <dbReference type="ARBA" id="ARBA00093450"/>
    </source>
</evidence>
<dbReference type="GO" id="GO:0005829">
    <property type="term" value="C:cytosol"/>
    <property type="evidence" value="ECO:0007669"/>
    <property type="project" value="TreeGrafter"/>
</dbReference>
<dbReference type="CDD" id="cd11740">
    <property type="entry name" value="YajQ_like"/>
    <property type="match status" value="1"/>
</dbReference>
<dbReference type="GO" id="GO:0000166">
    <property type="term" value="F:nucleotide binding"/>
    <property type="evidence" value="ECO:0007669"/>
    <property type="project" value="UniProtKB-UniRule"/>
</dbReference>
<dbReference type="Gene3D" id="3.30.70.860">
    <property type="match status" value="1"/>
</dbReference>
<name>A0A3R5UZ01_9BACT</name>
<comment type="similarity">
    <text evidence="2 3">Belongs to the YajQ family.</text>
</comment>
<dbReference type="NCBIfam" id="NF003819">
    <property type="entry name" value="PRK05412.1"/>
    <property type="match status" value="1"/>
</dbReference>
<dbReference type="InterPro" id="IPR007551">
    <property type="entry name" value="YajQ/Smlt4090-like"/>
</dbReference>
<organism evidence="4 5">
    <name type="scientific">Geovibrio thiophilus</name>
    <dbReference type="NCBI Taxonomy" id="139438"/>
    <lineage>
        <taxon>Bacteria</taxon>
        <taxon>Pseudomonadati</taxon>
        <taxon>Deferribacterota</taxon>
        <taxon>Deferribacteres</taxon>
        <taxon>Deferribacterales</taxon>
        <taxon>Geovibrionaceae</taxon>
        <taxon>Geovibrio</taxon>
    </lineage>
</organism>
<evidence type="ECO:0000313" key="4">
    <source>
        <dbReference type="EMBL" id="QAR33921.1"/>
    </source>
</evidence>
<dbReference type="HAMAP" id="MF_00632">
    <property type="entry name" value="UPF0234"/>
    <property type="match status" value="1"/>
</dbReference>
<dbReference type="Gene3D" id="3.30.70.990">
    <property type="entry name" value="YajQ-like, domain 2"/>
    <property type="match status" value="1"/>
</dbReference>
<dbReference type="OrthoDB" id="9801447at2"/>
<dbReference type="PANTHER" id="PTHR30476:SF0">
    <property type="entry name" value="UPF0234 PROTEIN YAJQ"/>
    <property type="match status" value="1"/>
</dbReference>
<dbReference type="InterPro" id="IPR035571">
    <property type="entry name" value="UPF0234-like_C"/>
</dbReference>
<dbReference type="InterPro" id="IPR036183">
    <property type="entry name" value="YajQ-like_sf"/>
</dbReference>
<proteinExistence type="inferred from homology"/>
<dbReference type="Pfam" id="PF04461">
    <property type="entry name" value="YajQ"/>
    <property type="match status" value="1"/>
</dbReference>
<dbReference type="RefSeq" id="WP_128467206.1">
    <property type="nucleotide sequence ID" value="NZ_CP035108.1"/>
</dbReference>
<keyword evidence="5" id="KW-1185">Reference proteome</keyword>
<dbReference type="Proteomes" id="UP000287502">
    <property type="component" value="Chromosome"/>
</dbReference>
<protein>
    <recommendedName>
        <fullName evidence="3">Nucleotide-binding protein EP073_11050</fullName>
    </recommendedName>
</protein>
<sequence>MPSFDVVSEVDGQELDNAVNILKKEIENRYDFKGSNTTVELNKKDKKIHMITNDDMKIRSLREMLIGALIKRSIDPDCLDFKEPEPTGNRQFKRDVIVKEGLDKEVSKKIVKMIKDSKLKVQASIMDDKVRVQGKKIDDLQEVIQFLKTADAGIPLQYVNMKS</sequence>
<dbReference type="EMBL" id="CP035108">
    <property type="protein sequence ID" value="QAR33921.1"/>
    <property type="molecule type" value="Genomic_DNA"/>
</dbReference>
<accession>A0A3R5UZ01</accession>
<gene>
    <name evidence="4" type="ORF">EP073_11050</name>
</gene>
<dbReference type="SUPFAM" id="SSF89963">
    <property type="entry name" value="YajQ-like"/>
    <property type="match status" value="2"/>
</dbReference>
<comment type="function">
    <text evidence="3">Nucleotide-binding protein.</text>
</comment>
<evidence type="ECO:0000313" key="5">
    <source>
        <dbReference type="Proteomes" id="UP000287502"/>
    </source>
</evidence>
<dbReference type="KEGG" id="gtl:EP073_11050"/>
<dbReference type="PANTHER" id="PTHR30476">
    <property type="entry name" value="UPF0234 PROTEIN YAJQ"/>
    <property type="match status" value="1"/>
</dbReference>
<dbReference type="InterPro" id="IPR035570">
    <property type="entry name" value="UPF0234_N"/>
</dbReference>
<keyword evidence="1 3" id="KW-0547">Nucleotide-binding</keyword>
<dbReference type="AlphaFoldDB" id="A0A3R5UZ01"/>
<evidence type="ECO:0000256" key="3">
    <source>
        <dbReference type="HAMAP-Rule" id="MF_00632"/>
    </source>
</evidence>